<keyword evidence="1" id="KW-1133">Transmembrane helix</keyword>
<proteinExistence type="predicted"/>
<evidence type="ECO:0000256" key="1">
    <source>
        <dbReference type="SAM" id="Phobius"/>
    </source>
</evidence>
<keyword evidence="1" id="KW-0812">Transmembrane</keyword>
<organism evidence="2 3">
    <name type="scientific">Photobacterium marinum</name>
    <dbReference type="NCBI Taxonomy" id="1056511"/>
    <lineage>
        <taxon>Bacteria</taxon>
        <taxon>Pseudomonadati</taxon>
        <taxon>Pseudomonadota</taxon>
        <taxon>Gammaproteobacteria</taxon>
        <taxon>Vibrionales</taxon>
        <taxon>Vibrionaceae</taxon>
        <taxon>Photobacterium</taxon>
    </lineage>
</organism>
<comment type="caution">
    <text evidence="2">The sequence shown here is derived from an EMBL/GenBank/DDBJ whole genome shotgun (WGS) entry which is preliminary data.</text>
</comment>
<gene>
    <name evidence="2" type="ORF">C942_03950</name>
</gene>
<sequence>MKPGIIADLMEKCALLHHEEYGRRKEKSDRFSPVALYVAIAGFILSSQSLTSMKHPGQTTILLLLVLSLPTFIVFHHPDEFSPSLRQHPVATVNP</sequence>
<feature type="transmembrane region" description="Helical" evidence="1">
    <location>
        <begin position="57"/>
        <end position="76"/>
    </location>
</feature>
<dbReference type="RefSeq" id="WP_007471069.1">
    <property type="nucleotide sequence ID" value="NZ_AMZO01000045.1"/>
</dbReference>
<protein>
    <submittedName>
        <fullName evidence="2">Uncharacterized protein</fullName>
    </submittedName>
</protein>
<dbReference type="EMBL" id="AMZO01000045">
    <property type="protein sequence ID" value="ELR63253.1"/>
    <property type="molecule type" value="Genomic_DNA"/>
</dbReference>
<dbReference type="Proteomes" id="UP000011134">
    <property type="component" value="Unassembled WGS sequence"/>
</dbReference>
<feature type="transmembrane region" description="Helical" evidence="1">
    <location>
        <begin position="34"/>
        <end position="51"/>
    </location>
</feature>
<keyword evidence="3" id="KW-1185">Reference proteome</keyword>
<keyword evidence="1" id="KW-0472">Membrane</keyword>
<reference evidence="2 3" key="1">
    <citation type="submission" date="2012-12" db="EMBL/GenBank/DDBJ databases">
        <title>Genome Assembly of Photobacterium sp. AK15.</title>
        <authorList>
            <person name="Khatri I."/>
            <person name="Vaidya B."/>
            <person name="Srinivas T.N.R."/>
            <person name="Subramanian S."/>
            <person name="Pinnaka A."/>
        </authorList>
    </citation>
    <scope>NUCLEOTIDE SEQUENCE [LARGE SCALE GENOMIC DNA]</scope>
    <source>
        <strain evidence="2 3">AK15</strain>
    </source>
</reference>
<accession>L8J508</accession>
<evidence type="ECO:0000313" key="3">
    <source>
        <dbReference type="Proteomes" id="UP000011134"/>
    </source>
</evidence>
<name>L8J508_9GAMM</name>
<dbReference type="AlphaFoldDB" id="L8J508"/>
<dbReference type="PATRIC" id="fig|1056511.3.peg.4764"/>
<evidence type="ECO:0000313" key="2">
    <source>
        <dbReference type="EMBL" id="ELR63253.1"/>
    </source>
</evidence>